<gene>
    <name evidence="2" type="ORF">SAMN02746066_01460</name>
</gene>
<keyword evidence="3" id="KW-1185">Reference proteome</keyword>
<accession>A0A1M7HMG5</accession>
<dbReference type="AlphaFoldDB" id="A0A1M7HMG5"/>
<protein>
    <submittedName>
        <fullName evidence="2">Uncharacterized protein</fullName>
    </submittedName>
</protein>
<reference evidence="2 3" key="1">
    <citation type="submission" date="2016-11" db="EMBL/GenBank/DDBJ databases">
        <authorList>
            <person name="Jaros S."/>
            <person name="Januszkiewicz K."/>
            <person name="Wedrychowicz H."/>
        </authorList>
    </citation>
    <scope>NUCLEOTIDE SEQUENCE [LARGE SCALE GENOMIC DNA]</scope>
    <source>
        <strain evidence="2 3">DSM 15930</strain>
    </source>
</reference>
<evidence type="ECO:0000313" key="3">
    <source>
        <dbReference type="Proteomes" id="UP000184038"/>
    </source>
</evidence>
<sequence>MLNKVKVSTIPLQNGECAVEIVITIGTEQPKKVKQESTIYAETLEALAETWMDKDQSNHDNDEDEGFLYDNLD</sequence>
<name>A0A1M7HMG5_9FIRM</name>
<evidence type="ECO:0000313" key="2">
    <source>
        <dbReference type="EMBL" id="SHM29712.1"/>
    </source>
</evidence>
<feature type="region of interest" description="Disordered" evidence="1">
    <location>
        <begin position="52"/>
        <end position="73"/>
    </location>
</feature>
<proteinExistence type="predicted"/>
<dbReference type="RefSeq" id="WP_073285304.1">
    <property type="nucleotide sequence ID" value="NZ_FRCP01000008.1"/>
</dbReference>
<feature type="compositionally biased region" description="Acidic residues" evidence="1">
    <location>
        <begin position="61"/>
        <end position="73"/>
    </location>
</feature>
<organism evidence="2 3">
    <name type="scientific">Anaerosporobacter mobilis DSM 15930</name>
    <dbReference type="NCBI Taxonomy" id="1120996"/>
    <lineage>
        <taxon>Bacteria</taxon>
        <taxon>Bacillati</taxon>
        <taxon>Bacillota</taxon>
        <taxon>Clostridia</taxon>
        <taxon>Lachnospirales</taxon>
        <taxon>Lachnospiraceae</taxon>
        <taxon>Anaerosporobacter</taxon>
    </lineage>
</organism>
<dbReference type="STRING" id="1120996.SAMN02746066_01460"/>
<evidence type="ECO:0000256" key="1">
    <source>
        <dbReference type="SAM" id="MobiDB-lite"/>
    </source>
</evidence>
<dbReference type="EMBL" id="FRCP01000008">
    <property type="protein sequence ID" value="SHM29712.1"/>
    <property type="molecule type" value="Genomic_DNA"/>
</dbReference>
<dbReference type="Proteomes" id="UP000184038">
    <property type="component" value="Unassembled WGS sequence"/>
</dbReference>